<evidence type="ECO:0008006" key="3">
    <source>
        <dbReference type="Google" id="ProtNLM"/>
    </source>
</evidence>
<dbReference type="Proteomes" id="UP000663882">
    <property type="component" value="Unassembled WGS sequence"/>
</dbReference>
<dbReference type="AlphaFoldDB" id="A0A814H5H8"/>
<name>A0A814H5H8_9BILA</name>
<dbReference type="OrthoDB" id="48306at2759"/>
<evidence type="ECO:0000313" key="1">
    <source>
        <dbReference type="EMBL" id="CAF1006057.1"/>
    </source>
</evidence>
<dbReference type="CDD" id="cd14726">
    <property type="entry name" value="TraB_PrgY-like"/>
    <property type="match status" value="1"/>
</dbReference>
<proteinExistence type="predicted"/>
<dbReference type="PANTHER" id="PTHR21530">
    <property type="entry name" value="PHEROMONE SHUTDOWN PROTEIN"/>
    <property type="match status" value="1"/>
</dbReference>
<gene>
    <name evidence="1" type="ORF">RFH988_LOCUS14424</name>
</gene>
<protein>
    <recommendedName>
        <fullName evidence="3">TraB domain-containing protein</fullName>
    </recommendedName>
</protein>
<dbReference type="InterPro" id="IPR002816">
    <property type="entry name" value="TraB/PrgY/GumN_fam"/>
</dbReference>
<comment type="caution">
    <text evidence="1">The sequence shown here is derived from an EMBL/GenBank/DDBJ whole genome shotgun (WGS) entry which is preliminary data.</text>
</comment>
<evidence type="ECO:0000313" key="2">
    <source>
        <dbReference type="Proteomes" id="UP000663882"/>
    </source>
</evidence>
<organism evidence="1 2">
    <name type="scientific">Rotaria sordida</name>
    <dbReference type="NCBI Taxonomy" id="392033"/>
    <lineage>
        <taxon>Eukaryota</taxon>
        <taxon>Metazoa</taxon>
        <taxon>Spiralia</taxon>
        <taxon>Gnathifera</taxon>
        <taxon>Rotifera</taxon>
        <taxon>Eurotatoria</taxon>
        <taxon>Bdelloidea</taxon>
        <taxon>Philodinida</taxon>
        <taxon>Philodinidae</taxon>
        <taxon>Rotaria</taxon>
    </lineage>
</organism>
<reference evidence="1" key="1">
    <citation type="submission" date="2021-02" db="EMBL/GenBank/DDBJ databases">
        <authorList>
            <person name="Nowell W R."/>
        </authorList>
    </citation>
    <scope>NUCLEOTIDE SEQUENCE</scope>
</reference>
<accession>A0A814H5H8</accession>
<dbReference type="PANTHER" id="PTHR21530:SF7">
    <property type="entry name" value="TRAB DOMAIN-CONTAINING PROTEIN"/>
    <property type="match status" value="1"/>
</dbReference>
<sequence length="373" mass="42057">MDMETYVPEEHIIQSEKDENLINEQEDIELVDKSFKSITSYDRFLKSESIPTTPTTVDGTKPDIDHSFLPSQLPDTITILKDETTNGIVYLVGTAHFSEKSQREVAEIIQMTQPDIVMVELCQSRVNILSLDENTLIKEASEINLQKLRTIIKANGAIHGIIHVLLLSMTAHLTKQLGMAPGGEFRTAFREAQKVPGCNLVLGDRPVGITLKRAINSLSTWKKIRLAWSLLTSKDKITNEDVEKCMEQDVLEKLLLEMSDQYPELSRVFVSERDQFLSYSLRKCAQKIPIETNQTGFVPSTVVGVVGIGHVQGIIKQWNQPTINDIQHLMKLTIDDKPKTGWSTSNYLKLSFKLACLGAVVAAILQYTRYRLR</sequence>
<dbReference type="Pfam" id="PF01963">
    <property type="entry name" value="TraB_PrgY_gumN"/>
    <property type="match status" value="1"/>
</dbReference>
<dbReference type="EMBL" id="CAJNOO010000667">
    <property type="protein sequence ID" value="CAF1006057.1"/>
    <property type="molecule type" value="Genomic_DNA"/>
</dbReference>
<dbReference type="InterPro" id="IPR046345">
    <property type="entry name" value="TraB_PrgY-like"/>
</dbReference>